<keyword evidence="3 5" id="KW-0456">Lyase</keyword>
<gene>
    <name evidence="8" type="ORF">RC74_14250</name>
</gene>
<dbReference type="GO" id="GO:0018822">
    <property type="term" value="F:nitrile hydratase activity"/>
    <property type="evidence" value="ECO:0007669"/>
    <property type="project" value="UniProtKB-EC"/>
</dbReference>
<dbReference type="SUPFAM" id="SSF50090">
    <property type="entry name" value="Electron transport accessory proteins"/>
    <property type="match status" value="1"/>
</dbReference>
<keyword evidence="9" id="KW-1185">Reference proteome</keyword>
<comment type="function">
    <text evidence="1 5">NHase catalyzes the hydration of various nitrile compounds to the corresponding amides.</text>
</comment>
<evidence type="ECO:0000256" key="4">
    <source>
        <dbReference type="ARBA" id="ARBA00044877"/>
    </source>
</evidence>
<accession>A0A126V1X5</accession>
<name>A0A126V1X5_9RHOB</name>
<dbReference type="EMBL" id="CP014327">
    <property type="protein sequence ID" value="AML52280.1"/>
    <property type="molecule type" value="Genomic_DNA"/>
</dbReference>
<organism evidence="8 9">
    <name type="scientific">Falsihalocynthiibacter arcticus</name>
    <dbReference type="NCBI Taxonomy" id="1579316"/>
    <lineage>
        <taxon>Bacteria</taxon>
        <taxon>Pseudomonadati</taxon>
        <taxon>Pseudomonadota</taxon>
        <taxon>Alphaproteobacteria</taxon>
        <taxon>Rhodobacterales</taxon>
        <taxon>Roseobacteraceae</taxon>
        <taxon>Falsihalocynthiibacter</taxon>
    </lineage>
</organism>
<dbReference type="Gene3D" id="2.30.30.50">
    <property type="match status" value="1"/>
</dbReference>
<evidence type="ECO:0000256" key="1">
    <source>
        <dbReference type="ARBA" id="ARBA00004042"/>
    </source>
</evidence>
<protein>
    <recommendedName>
        <fullName evidence="5">Nitrile hydratase subunit beta</fullName>
        <shortName evidence="5">NHase</shortName>
        <ecNumber evidence="5">4.2.1.84</ecNumber>
    </recommendedName>
</protein>
<proteinExistence type="inferred from homology"/>
<comment type="catalytic activity">
    <reaction evidence="4 5">
        <text>an aliphatic primary amide = an aliphatic nitrile + H2O</text>
        <dbReference type="Rhea" id="RHEA:12673"/>
        <dbReference type="ChEBI" id="CHEBI:15377"/>
        <dbReference type="ChEBI" id="CHEBI:65285"/>
        <dbReference type="ChEBI" id="CHEBI:80291"/>
        <dbReference type="EC" id="4.2.1.84"/>
    </reaction>
</comment>
<evidence type="ECO:0000313" key="8">
    <source>
        <dbReference type="EMBL" id="AML52280.1"/>
    </source>
</evidence>
<dbReference type="Gene3D" id="1.10.472.20">
    <property type="entry name" value="Nitrile hydratase, beta subunit"/>
    <property type="match status" value="1"/>
</dbReference>
<dbReference type="InterPro" id="IPR024690">
    <property type="entry name" value="CN_hydtase_beta_dom_C"/>
</dbReference>
<evidence type="ECO:0000256" key="5">
    <source>
        <dbReference type="PIRNR" id="PIRNR001427"/>
    </source>
</evidence>
<dbReference type="AlphaFoldDB" id="A0A126V1X5"/>
<feature type="domain" description="Nitrile hydratase beta subunit" evidence="6">
    <location>
        <begin position="124"/>
        <end position="222"/>
    </location>
</feature>
<comment type="similarity">
    <text evidence="2 5">Belongs to the nitrile hydratase subunit beta family.</text>
</comment>
<dbReference type="STRING" id="1579316.RC74_14250"/>
<evidence type="ECO:0000256" key="2">
    <source>
        <dbReference type="ARBA" id="ARBA00009098"/>
    </source>
</evidence>
<evidence type="ECO:0000256" key="3">
    <source>
        <dbReference type="ARBA" id="ARBA00023239"/>
    </source>
</evidence>
<dbReference type="KEGG" id="hat:RC74_14250"/>
<feature type="domain" description="Nitrile hydratase beta subunit-like N-terminal" evidence="7">
    <location>
        <begin position="1"/>
        <end position="97"/>
    </location>
</feature>
<reference evidence="8 9" key="1">
    <citation type="submission" date="2016-02" db="EMBL/GenBank/DDBJ databases">
        <title>Complete genome sequence of Halocynthiibacter arcticus PAMC 20958t from arctic marine sediment.</title>
        <authorList>
            <person name="Lee Y.M."/>
            <person name="Baek K."/>
            <person name="Lee H.K."/>
            <person name="Shin S.C."/>
        </authorList>
    </citation>
    <scope>NUCLEOTIDE SEQUENCE [LARGE SCALE GENOMIC DNA]</scope>
    <source>
        <strain evidence="8">PAMC 20958</strain>
    </source>
</reference>
<dbReference type="PIRSF" id="PIRSF001427">
    <property type="entry name" value="NHase_beta"/>
    <property type="match status" value="1"/>
</dbReference>
<dbReference type="Pfam" id="PF02211">
    <property type="entry name" value="NHase_beta_C"/>
    <property type="match status" value="1"/>
</dbReference>
<dbReference type="RefSeq" id="WP_039001233.1">
    <property type="nucleotide sequence ID" value="NZ_CP014327.1"/>
</dbReference>
<dbReference type="InterPro" id="IPR003168">
    <property type="entry name" value="Nitrile_hydratase_bsu"/>
</dbReference>
<dbReference type="InterPro" id="IPR049054">
    <property type="entry name" value="CN_hydtase_beta-like_N"/>
</dbReference>
<dbReference type="Proteomes" id="UP000070371">
    <property type="component" value="Chromosome"/>
</dbReference>
<evidence type="ECO:0000259" key="6">
    <source>
        <dbReference type="Pfam" id="PF02211"/>
    </source>
</evidence>
<dbReference type="Pfam" id="PF21006">
    <property type="entry name" value="NHase_beta_N"/>
    <property type="match status" value="1"/>
</dbReference>
<dbReference type="InterPro" id="IPR042262">
    <property type="entry name" value="CN_hydtase_beta_C"/>
</dbReference>
<dbReference type="GO" id="GO:0046914">
    <property type="term" value="F:transition metal ion binding"/>
    <property type="evidence" value="ECO:0007669"/>
    <property type="project" value="InterPro"/>
</dbReference>
<evidence type="ECO:0000313" key="9">
    <source>
        <dbReference type="Proteomes" id="UP000070371"/>
    </source>
</evidence>
<dbReference type="NCBIfam" id="TIGR03888">
    <property type="entry name" value="nitrile_beta"/>
    <property type="match status" value="1"/>
</dbReference>
<dbReference type="OrthoDB" id="3478924at2"/>
<dbReference type="InterPro" id="IPR008990">
    <property type="entry name" value="Elect_transpt_acc-like_dom_sf"/>
</dbReference>
<evidence type="ECO:0000259" key="7">
    <source>
        <dbReference type="Pfam" id="PF21006"/>
    </source>
</evidence>
<sequence>MSRVHDMGGRFGDGPIPEKDDSEVFHTDWEARALALNLACGALGAWNIDASRHARECLTPKDYAGFTYYEKWLGGLTDILVDSDLLTMEDLDGPPAGPAHSPDPRALKPENVDRAMHAQGSYMRPEGPQAKFRVGDPVRTVPHAQNTLVKGGHTRLPAYAAGRNGTIERLHGNHVFPDSNAHFLGPAPQPLYAVRFTAHDLWGADAEASGDDMVLDLWQSYLLEPSA</sequence>
<dbReference type="EC" id="4.2.1.84" evidence="5"/>